<dbReference type="InterPro" id="IPR043128">
    <property type="entry name" value="Rev_trsase/Diguanyl_cyclase"/>
</dbReference>
<dbReference type="Gene3D" id="3.30.70.270">
    <property type="match status" value="1"/>
</dbReference>
<dbReference type="GO" id="GO:0005886">
    <property type="term" value="C:plasma membrane"/>
    <property type="evidence" value="ECO:0007669"/>
    <property type="project" value="TreeGrafter"/>
</dbReference>
<feature type="transmembrane region" description="Helical" evidence="1">
    <location>
        <begin position="29"/>
        <end position="49"/>
    </location>
</feature>
<dbReference type="InterPro" id="IPR050469">
    <property type="entry name" value="Diguanylate_Cyclase"/>
</dbReference>
<dbReference type="InterPro" id="IPR000160">
    <property type="entry name" value="GGDEF_dom"/>
</dbReference>
<dbReference type="Pfam" id="PF00990">
    <property type="entry name" value="GGDEF"/>
    <property type="match status" value="1"/>
</dbReference>
<dbReference type="NCBIfam" id="TIGR00254">
    <property type="entry name" value="GGDEF"/>
    <property type="match status" value="2"/>
</dbReference>
<keyword evidence="1" id="KW-0472">Membrane</keyword>
<dbReference type="PANTHER" id="PTHR45138">
    <property type="entry name" value="REGULATORY COMPONENTS OF SENSORY TRANSDUCTION SYSTEM"/>
    <property type="match status" value="1"/>
</dbReference>
<feature type="domain" description="GGDEF" evidence="2">
    <location>
        <begin position="255"/>
        <end position="411"/>
    </location>
</feature>
<keyword evidence="1" id="KW-0812">Transmembrane</keyword>
<dbReference type="EMBL" id="LAZR01015158">
    <property type="protein sequence ID" value="KKM14383.1"/>
    <property type="molecule type" value="Genomic_DNA"/>
</dbReference>
<dbReference type="PANTHER" id="PTHR45138:SF6">
    <property type="entry name" value="DIGUANYLATE CYCLASE DGCN"/>
    <property type="match status" value="1"/>
</dbReference>
<evidence type="ECO:0000259" key="2">
    <source>
        <dbReference type="PROSITE" id="PS50887"/>
    </source>
</evidence>
<dbReference type="GO" id="GO:0043709">
    <property type="term" value="P:cell adhesion involved in single-species biofilm formation"/>
    <property type="evidence" value="ECO:0007669"/>
    <property type="project" value="TreeGrafter"/>
</dbReference>
<dbReference type="CDD" id="cd01949">
    <property type="entry name" value="GGDEF"/>
    <property type="match status" value="1"/>
</dbReference>
<feature type="transmembrane region" description="Helical" evidence="1">
    <location>
        <begin position="152"/>
        <end position="171"/>
    </location>
</feature>
<sequence>MISTLSEEKHPSLSTSDRNRLLLVIKARWLLIGMLLIYGILTSGSYFVAYISSAKGYSPSIFTEALRIMVYPGLIVFMLAAYNAIYHISWHRLPQLWSKNVKSLIFAQLAADIPIVLFLIHFTGGINSWFWTLFLVLNLELTYLLTTNWQIIAIGGLTGAGYSILAVLEHYGVLEAYELPFLTPVLHSSTYLVLMLLWVNLISGFSCIISIFLHRSEHKELKERIVKDSLTGLYNRRYFSYRLNSEIQRSQRYGNVISLILFDLDNFKDYNDKYGHNQGDALLRWVADVFKLNIRRSDKEPSYEIDIACRYGGEEFAIILPETARISGVRSVESLKKELELQKNGAIALADRVRKTIAATRTSTKAKMTISAGIASYPADGRTEKELVEAADKALYKAKESGKNKIVVTESKLQATGT</sequence>
<evidence type="ECO:0000313" key="3">
    <source>
        <dbReference type="EMBL" id="KKM14383.1"/>
    </source>
</evidence>
<dbReference type="GO" id="GO:1902201">
    <property type="term" value="P:negative regulation of bacterial-type flagellum-dependent cell motility"/>
    <property type="evidence" value="ECO:0007669"/>
    <property type="project" value="TreeGrafter"/>
</dbReference>
<accession>A0A0F9JWT8</accession>
<dbReference type="InterPro" id="IPR029787">
    <property type="entry name" value="Nucleotide_cyclase"/>
</dbReference>
<proteinExistence type="predicted"/>
<gene>
    <name evidence="3" type="ORF">LCGC14_1706670</name>
</gene>
<dbReference type="SMART" id="SM00267">
    <property type="entry name" value="GGDEF"/>
    <property type="match status" value="1"/>
</dbReference>
<feature type="transmembrane region" description="Helical" evidence="1">
    <location>
        <begin position="191"/>
        <end position="213"/>
    </location>
</feature>
<name>A0A0F9JWT8_9ZZZZ</name>
<dbReference type="SUPFAM" id="SSF55073">
    <property type="entry name" value="Nucleotide cyclase"/>
    <property type="match status" value="1"/>
</dbReference>
<dbReference type="AlphaFoldDB" id="A0A0F9JWT8"/>
<comment type="caution">
    <text evidence="3">The sequence shown here is derived from an EMBL/GenBank/DDBJ whole genome shotgun (WGS) entry which is preliminary data.</text>
</comment>
<keyword evidence="1" id="KW-1133">Transmembrane helix</keyword>
<dbReference type="PROSITE" id="PS50887">
    <property type="entry name" value="GGDEF"/>
    <property type="match status" value="1"/>
</dbReference>
<dbReference type="FunFam" id="3.30.70.270:FF:000001">
    <property type="entry name" value="Diguanylate cyclase domain protein"/>
    <property type="match status" value="1"/>
</dbReference>
<reference evidence="3" key="1">
    <citation type="journal article" date="2015" name="Nature">
        <title>Complex archaea that bridge the gap between prokaryotes and eukaryotes.</title>
        <authorList>
            <person name="Spang A."/>
            <person name="Saw J.H."/>
            <person name="Jorgensen S.L."/>
            <person name="Zaremba-Niedzwiedzka K."/>
            <person name="Martijn J."/>
            <person name="Lind A.E."/>
            <person name="van Eijk R."/>
            <person name="Schleper C."/>
            <person name="Guy L."/>
            <person name="Ettema T.J."/>
        </authorList>
    </citation>
    <scope>NUCLEOTIDE SEQUENCE</scope>
</reference>
<evidence type="ECO:0000256" key="1">
    <source>
        <dbReference type="SAM" id="Phobius"/>
    </source>
</evidence>
<protein>
    <recommendedName>
        <fullName evidence="2">GGDEF domain-containing protein</fullName>
    </recommendedName>
</protein>
<dbReference type="GO" id="GO:0052621">
    <property type="term" value="F:diguanylate cyclase activity"/>
    <property type="evidence" value="ECO:0007669"/>
    <property type="project" value="TreeGrafter"/>
</dbReference>
<feature type="transmembrane region" description="Helical" evidence="1">
    <location>
        <begin position="69"/>
        <end position="89"/>
    </location>
</feature>
<organism evidence="3">
    <name type="scientific">marine sediment metagenome</name>
    <dbReference type="NCBI Taxonomy" id="412755"/>
    <lineage>
        <taxon>unclassified sequences</taxon>
        <taxon>metagenomes</taxon>
        <taxon>ecological metagenomes</taxon>
    </lineage>
</organism>